<evidence type="ECO:0000256" key="1">
    <source>
        <dbReference type="SAM" id="SignalP"/>
    </source>
</evidence>
<gene>
    <name evidence="2" type="ORF">Ciccas_006757</name>
</gene>
<keyword evidence="3" id="KW-1185">Reference proteome</keyword>
<reference evidence="2 3" key="1">
    <citation type="submission" date="2024-11" db="EMBL/GenBank/DDBJ databases">
        <title>Adaptive evolution of stress response genes in parasites aligns with host niche diversity.</title>
        <authorList>
            <person name="Hahn C."/>
            <person name="Resl P."/>
        </authorList>
    </citation>
    <scope>NUCLEOTIDE SEQUENCE [LARGE SCALE GENOMIC DNA]</scope>
    <source>
        <strain evidence="2">EGGRZ-B1_66</strain>
        <tissue evidence="2">Body</tissue>
    </source>
</reference>
<organism evidence="2 3">
    <name type="scientific">Cichlidogyrus casuarinus</name>
    <dbReference type="NCBI Taxonomy" id="1844966"/>
    <lineage>
        <taxon>Eukaryota</taxon>
        <taxon>Metazoa</taxon>
        <taxon>Spiralia</taxon>
        <taxon>Lophotrochozoa</taxon>
        <taxon>Platyhelminthes</taxon>
        <taxon>Monogenea</taxon>
        <taxon>Monopisthocotylea</taxon>
        <taxon>Dactylogyridea</taxon>
        <taxon>Ancyrocephalidae</taxon>
        <taxon>Cichlidogyrus</taxon>
    </lineage>
</organism>
<dbReference type="AlphaFoldDB" id="A0ABD2Q5B2"/>
<keyword evidence="1" id="KW-0732">Signal</keyword>
<comment type="caution">
    <text evidence="2">The sequence shown here is derived from an EMBL/GenBank/DDBJ whole genome shotgun (WGS) entry which is preliminary data.</text>
</comment>
<dbReference type="Proteomes" id="UP001626550">
    <property type="component" value="Unassembled WGS sequence"/>
</dbReference>
<evidence type="ECO:0000313" key="3">
    <source>
        <dbReference type="Proteomes" id="UP001626550"/>
    </source>
</evidence>
<proteinExistence type="predicted"/>
<feature type="signal peptide" evidence="1">
    <location>
        <begin position="1"/>
        <end position="17"/>
    </location>
</feature>
<accession>A0ABD2Q5B2</accession>
<dbReference type="EMBL" id="JBJKFK010000946">
    <property type="protein sequence ID" value="KAL3314613.1"/>
    <property type="molecule type" value="Genomic_DNA"/>
</dbReference>
<feature type="chain" id="PRO_5044838381" evidence="1">
    <location>
        <begin position="18"/>
        <end position="299"/>
    </location>
</feature>
<name>A0ABD2Q5B2_9PLAT</name>
<evidence type="ECO:0000313" key="2">
    <source>
        <dbReference type="EMBL" id="KAL3314613.1"/>
    </source>
</evidence>
<protein>
    <submittedName>
        <fullName evidence="2">Uncharacterized protein</fullName>
    </submittedName>
</protein>
<sequence>MVWKWLLGAALFSNLFGRRDRERERYYDQLYRDRARYYDQLYRNRNKKDPQYPDRYYDPLYRDYYDYYYPPMEDNFTPLVAGMMLGSGLFSKASVMSEFGYQSQIPGQGPTPYGYMSDLPRLSTMDPAYYPVLGSWSNTYPQEQQMMMNMGMGGQAPCGPPQGFNSCGPPQGLNPCGPPQSLNPCGPAIPQNPTQSLPALGNPWMSPCMQNFNYGNPWRPDMSMGPQQPFSSTSPQIPRNAPQSYGFSPAQIVNRNPCNFYQPFDASTYNWSMNPYQFSSIYGPGTYNMGRMQPNFWSF</sequence>